<dbReference type="SUPFAM" id="SSF48371">
    <property type="entry name" value="ARM repeat"/>
    <property type="match status" value="2"/>
</dbReference>
<feature type="domain" description="RRP12 N-terminal HEAT" evidence="6">
    <location>
        <begin position="106"/>
        <end position="352"/>
    </location>
</feature>
<evidence type="ECO:0000259" key="5">
    <source>
        <dbReference type="Pfam" id="PF08161"/>
    </source>
</evidence>
<comment type="similarity">
    <text evidence="2">Belongs to the RRP12 family.</text>
</comment>
<feature type="region of interest" description="Disordered" evidence="4">
    <location>
        <begin position="1256"/>
        <end position="1277"/>
    </location>
</feature>
<evidence type="ECO:0000259" key="6">
    <source>
        <dbReference type="Pfam" id="PF25772"/>
    </source>
</evidence>
<dbReference type="InterPro" id="IPR011989">
    <property type="entry name" value="ARM-like"/>
</dbReference>
<feature type="compositionally biased region" description="Polar residues" evidence="4">
    <location>
        <begin position="24"/>
        <end position="33"/>
    </location>
</feature>
<sequence>MVGSKSYRTRTQKKKNKGKRWAKGQSSSSNPETTKYRDKVGNQFFNTPSGGNLTVGALQLHNDIYQESIKDDDDKALDFDGDTVTSLGRTQISKWTTCSLSAFSRFLNRFQISSALHKQMLAILEAISELVKSNGGRESETEYFLALMTTLEAVTTTDEQAACMSLLNILIKRVPVNILKIKFGAFSKTFIDLLDQHYKSENGVLIKHLISCNAFLLQVQELAEWQNSSTEELYKLILQFISHPKPRVRRASQRAVCFILKTAPVTHAGKSLKVHPASKLTAKFCIQELESYTPQTANLVLHILNLLREVLGYFTHDLLKKTCETILRLMTLGNVLITSCSLQVFHNLFATHANSENISSTLTQQLINALYNYVPSPNDSQPMIAWIKAMETANLHLMKLDGDLGRKLLPRLFQEGAKIWLSECPQVQKSVTQMFKGVLYEIVQPITTAPTVSPADVLFIQELFCSIETCLKFQYHAVWNQVLLVLAVFFEVAGSIENTFMRKCLQSLTSLRESHHFSYTNELNYAVGMAVRTMGPEAVVTAIPLEFKPSERVEVGFPHSWLIPVIRNNVNNTKLIFFAQYFLPLANACQSYAKQLESEGKKVEGSTYNLLYKQIWSLLPGFCTDPVDIVENFKNLAKILGDQLRQQNELRLEILSALRLLIKRNLENDGNKAELKRFAKNYVPILFNLYTIEPEGNKENYERLAVLETLKVYLQITPLETILLLFNEALGKMEDETCSPFKRHSILDLLHIMIQYVDIDHIKKAYGICSTYTQHLDRTVVKKTYRLLEELCSQKTKACEIFVSQNLTNLKNLLFSLESGAPATKAVKMRTLTNIVKFFPNQNTVFAQLIPKVILCVKEPSQKAKIASVALLSEMIRSYMSSKEKSEQEVLGECIEVMMAGLAVSPTMINATIISIGIVLQNFEEYVSDSLLQRIMKKINMLFLSEEKNVVSASVEFLKMLIPVVREDSLASHVETIVGNLMNISNEIRATVYRKTKEVFAKLIKKFGYSMILKYVPENHRKMLVNINKIIERRKRKQASKSVSEPDNEDEIVIAKEQTIEDLLKDSDSSEDEDGNEERNKKAASQSKQAWIYENTDQSIVNFLDPSSSRNIQATRPAEFSRPTRNKNAGFEISSDGRLIITDPENEKETKQPLKTDTDENITKPGTSKRKLDDLSDAEDYQQANKYQAGGTGIHRPIKQAEIKKPGVDFKAKKAGGDIKKKGQPDPYAYIPLDRTLLNRRKKAKGGKQYKKLLRAANKGARKGAQQHFRSKKKKPF</sequence>
<feature type="region of interest" description="Disordered" evidence="4">
    <location>
        <begin position="1"/>
        <end position="36"/>
    </location>
</feature>
<protein>
    <submittedName>
        <fullName evidence="7">RRP12-like protein</fullName>
    </submittedName>
</protein>
<dbReference type="PANTHER" id="PTHR48287:SF1">
    <property type="entry name" value="ARM REPEAT SUPERFAMILY PROTEIN"/>
    <property type="match status" value="1"/>
</dbReference>
<name>A0A646QJB6_9MYRI</name>
<evidence type="ECO:0000256" key="1">
    <source>
        <dbReference type="ARBA" id="ARBA00004123"/>
    </source>
</evidence>
<organism evidence="7">
    <name type="scientific">Hemiscolopendra marginata</name>
    <dbReference type="NCBI Taxonomy" id="943146"/>
    <lineage>
        <taxon>Eukaryota</taxon>
        <taxon>Metazoa</taxon>
        <taxon>Ecdysozoa</taxon>
        <taxon>Arthropoda</taxon>
        <taxon>Myriapoda</taxon>
        <taxon>Chilopoda</taxon>
        <taxon>Pleurostigmophora</taxon>
        <taxon>Scolopendromorpha</taxon>
        <taxon>Scolopendridae</taxon>
        <taxon>Hemiscolopendra</taxon>
    </lineage>
</organism>
<evidence type="ECO:0000256" key="2">
    <source>
        <dbReference type="ARBA" id="ARBA00007690"/>
    </source>
</evidence>
<dbReference type="AlphaFoldDB" id="A0A646QJB6"/>
<feature type="region of interest" description="Disordered" evidence="4">
    <location>
        <begin position="1063"/>
        <end position="1090"/>
    </location>
</feature>
<dbReference type="InterPro" id="IPR016024">
    <property type="entry name" value="ARM-type_fold"/>
</dbReference>
<feature type="region of interest" description="Disordered" evidence="4">
    <location>
        <begin position="1036"/>
        <end position="1055"/>
    </location>
</feature>
<feature type="compositionally biased region" description="Basic and acidic residues" evidence="4">
    <location>
        <begin position="1145"/>
        <end position="1162"/>
    </location>
</feature>
<dbReference type="GO" id="GO:0005634">
    <property type="term" value="C:nucleus"/>
    <property type="evidence" value="ECO:0007669"/>
    <property type="project" value="UniProtKB-SubCell"/>
</dbReference>
<accession>A0A646QJB6</accession>
<dbReference type="Pfam" id="PF08161">
    <property type="entry name" value="RRP12_HEAT"/>
    <property type="match status" value="1"/>
</dbReference>
<dbReference type="Pfam" id="PF25772">
    <property type="entry name" value="HEAT_RRP12_N"/>
    <property type="match status" value="1"/>
</dbReference>
<dbReference type="InterPro" id="IPR012978">
    <property type="entry name" value="HEAT_RRP12"/>
</dbReference>
<dbReference type="PANTHER" id="PTHR48287">
    <property type="entry name" value="ARM REPEAT SUPERFAMILY PROTEIN"/>
    <property type="match status" value="1"/>
</dbReference>
<dbReference type="Gene3D" id="1.25.10.10">
    <property type="entry name" value="Leucine-rich Repeat Variant"/>
    <property type="match status" value="1"/>
</dbReference>
<feature type="region of interest" description="Disordered" evidence="4">
    <location>
        <begin position="1144"/>
        <end position="1196"/>
    </location>
</feature>
<evidence type="ECO:0000313" key="7">
    <source>
        <dbReference type="EMBL" id="MUP40790.1"/>
    </source>
</evidence>
<dbReference type="EMBL" id="GHBY01000613">
    <property type="protein sequence ID" value="MUP40790.1"/>
    <property type="molecule type" value="Transcribed_RNA"/>
</dbReference>
<evidence type="ECO:0000256" key="3">
    <source>
        <dbReference type="ARBA" id="ARBA00023242"/>
    </source>
</evidence>
<comment type="subcellular location">
    <subcellularLocation>
        <location evidence="1">Nucleus</location>
    </subcellularLocation>
</comment>
<dbReference type="InterPro" id="IPR057860">
    <property type="entry name" value="HEAT_RRP12_N"/>
</dbReference>
<reference evidence="7" key="1">
    <citation type="submission" date="2018-11" db="EMBL/GenBank/DDBJ databases">
        <title>Venom-gland transcriptomics and venom proteomics of the Florida green centipede (Hemiscolopendra marginata) reveal sex-based variation in a centipede venom.</title>
        <authorList>
            <person name="Nystrom G.S."/>
            <person name="Ward M.J."/>
            <person name="Ellsworth S.A."/>
            <person name="Rokyta D.R."/>
        </authorList>
    </citation>
    <scope>NUCLEOTIDE SEQUENCE</scope>
    <source>
        <tissue evidence="7">Venom gland</tissue>
    </source>
</reference>
<feature type="compositionally biased region" description="Basic residues" evidence="4">
    <location>
        <begin position="7"/>
        <end position="22"/>
    </location>
</feature>
<dbReference type="InterPro" id="IPR052087">
    <property type="entry name" value="RRP12"/>
</dbReference>
<keyword evidence="3" id="KW-0539">Nucleus</keyword>
<proteinExistence type="inferred from homology"/>
<feature type="domain" description="RRP12 HEAT" evidence="5">
    <location>
        <begin position="422"/>
        <end position="691"/>
    </location>
</feature>
<evidence type="ECO:0000256" key="4">
    <source>
        <dbReference type="SAM" id="MobiDB-lite"/>
    </source>
</evidence>